<feature type="compositionally biased region" description="Acidic residues" evidence="5">
    <location>
        <begin position="19"/>
        <end position="35"/>
    </location>
</feature>
<feature type="region of interest" description="Disordered" evidence="5">
    <location>
        <begin position="398"/>
        <end position="417"/>
    </location>
</feature>
<feature type="compositionally biased region" description="Low complexity" evidence="5">
    <location>
        <begin position="307"/>
        <end position="326"/>
    </location>
</feature>
<evidence type="ECO:0000256" key="3">
    <source>
        <dbReference type="ARBA" id="ARBA00022989"/>
    </source>
</evidence>
<feature type="transmembrane region" description="Helical" evidence="6">
    <location>
        <begin position="333"/>
        <end position="354"/>
    </location>
</feature>
<evidence type="ECO:0000256" key="4">
    <source>
        <dbReference type="ARBA" id="ARBA00023136"/>
    </source>
</evidence>
<name>A0A9P5YUV5_9AGAR</name>
<feature type="compositionally biased region" description="Low complexity" evidence="5">
    <location>
        <begin position="50"/>
        <end position="69"/>
    </location>
</feature>
<keyword evidence="4 6" id="KW-0472">Membrane</keyword>
<feature type="compositionally biased region" description="Basic and acidic residues" evidence="5">
    <location>
        <begin position="398"/>
        <end position="407"/>
    </location>
</feature>
<sequence>MSARYTPLPNPRSAQDADREMEDAFDLDGDGDGDDNEGHDAHESTPLTHPAPRSPATAPPAAATDSSRPQETSAITSGAYDFEREYDFPPPGSPPPPTSRALPNDYGNSNGLLPTAPVAIPKPHRSFFQRVAGAILPTHYQPVPTEHHSTRPTGGGLENDGVFANVTAKPQPVRTVRTADGEVHIVPEDNQKESPPSYLEAQADAVPTYWETTIHAPAGLDGSHLIIDDLPTGSFLVFCLNIFISFFFQFVGFLLTYLLHTSHAAKFGSRAGLGLTLIQYGFYSRAFARDDQQMEEDAAMPADSWGQPAASSSSSTPTPTTSTQMMTPSSRDWLSFLFMTLGWFLLLSSVIGYWRVKRWENSIRSPSPVAPTPQQLEHDINVRRNLEQVFGFGFEEDHHESDARRMSTGEPPLESQDTRIARSLRAAGLI</sequence>
<dbReference type="GO" id="GO:0005783">
    <property type="term" value="C:endoplasmic reticulum"/>
    <property type="evidence" value="ECO:0007669"/>
    <property type="project" value="TreeGrafter"/>
</dbReference>
<evidence type="ECO:0000313" key="8">
    <source>
        <dbReference type="Proteomes" id="UP000807469"/>
    </source>
</evidence>
<dbReference type="GO" id="GO:0031398">
    <property type="term" value="P:positive regulation of protein ubiquitination"/>
    <property type="evidence" value="ECO:0007669"/>
    <property type="project" value="TreeGrafter"/>
</dbReference>
<dbReference type="GO" id="GO:0007034">
    <property type="term" value="P:vacuolar transport"/>
    <property type="evidence" value="ECO:0007669"/>
    <property type="project" value="InterPro"/>
</dbReference>
<comment type="caution">
    <text evidence="7">The sequence shown here is derived from an EMBL/GenBank/DDBJ whole genome shotgun (WGS) entry which is preliminary data.</text>
</comment>
<keyword evidence="2 6" id="KW-0812">Transmembrane</keyword>
<dbReference type="PANTHER" id="PTHR13396">
    <property type="entry name" value="NEDD4 FAMILY INTERACTING PROTEIN 1/2"/>
    <property type="match status" value="1"/>
</dbReference>
<dbReference type="Proteomes" id="UP000807469">
    <property type="component" value="Unassembled WGS sequence"/>
</dbReference>
<evidence type="ECO:0008006" key="9">
    <source>
        <dbReference type="Google" id="ProtNLM"/>
    </source>
</evidence>
<feature type="transmembrane region" description="Helical" evidence="6">
    <location>
        <begin position="235"/>
        <end position="259"/>
    </location>
</feature>
<dbReference type="AlphaFoldDB" id="A0A9P5YUV5"/>
<feature type="compositionally biased region" description="Pro residues" evidence="5">
    <location>
        <begin position="88"/>
        <end position="98"/>
    </location>
</feature>
<keyword evidence="3 6" id="KW-1133">Transmembrane helix</keyword>
<dbReference type="Pfam" id="PF10176">
    <property type="entry name" value="NEDD4_Bsd2"/>
    <property type="match status" value="1"/>
</dbReference>
<organism evidence="7 8">
    <name type="scientific">Pholiota conissans</name>
    <dbReference type="NCBI Taxonomy" id="109636"/>
    <lineage>
        <taxon>Eukaryota</taxon>
        <taxon>Fungi</taxon>
        <taxon>Dikarya</taxon>
        <taxon>Basidiomycota</taxon>
        <taxon>Agaricomycotina</taxon>
        <taxon>Agaricomycetes</taxon>
        <taxon>Agaricomycetidae</taxon>
        <taxon>Agaricales</taxon>
        <taxon>Agaricineae</taxon>
        <taxon>Strophariaceae</taxon>
        <taxon>Pholiota</taxon>
    </lineage>
</organism>
<protein>
    <recommendedName>
        <fullName evidence="9">Metal homeostatis protein bsd2</fullName>
    </recommendedName>
</protein>
<feature type="region of interest" description="Disordered" evidence="5">
    <location>
        <begin position="297"/>
        <end position="326"/>
    </location>
</feature>
<dbReference type="GO" id="GO:0048471">
    <property type="term" value="C:perinuclear region of cytoplasm"/>
    <property type="evidence" value="ECO:0007669"/>
    <property type="project" value="TreeGrafter"/>
</dbReference>
<comment type="subcellular location">
    <subcellularLocation>
        <location evidence="1">Membrane</location>
        <topology evidence="1">Multi-pass membrane protein</topology>
    </subcellularLocation>
</comment>
<accession>A0A9P5YUV5</accession>
<dbReference type="PANTHER" id="PTHR13396:SF5">
    <property type="entry name" value="NEDD4 FAMILY INTERACTING PROTEIN"/>
    <property type="match status" value="1"/>
</dbReference>
<dbReference type="GO" id="GO:0005794">
    <property type="term" value="C:Golgi apparatus"/>
    <property type="evidence" value="ECO:0007669"/>
    <property type="project" value="TreeGrafter"/>
</dbReference>
<proteinExistence type="predicted"/>
<feature type="region of interest" description="Disordered" evidence="5">
    <location>
        <begin position="1"/>
        <end position="118"/>
    </location>
</feature>
<evidence type="ECO:0000256" key="5">
    <source>
        <dbReference type="SAM" id="MobiDB-lite"/>
    </source>
</evidence>
<dbReference type="OrthoDB" id="10003116at2759"/>
<dbReference type="CDD" id="cd22212">
    <property type="entry name" value="NDFIP-like"/>
    <property type="match status" value="1"/>
</dbReference>
<gene>
    <name evidence="7" type="ORF">BDN70DRAFT_885030</name>
</gene>
<dbReference type="EMBL" id="MU155389">
    <property type="protein sequence ID" value="KAF9474245.1"/>
    <property type="molecule type" value="Genomic_DNA"/>
</dbReference>
<dbReference type="GO" id="GO:0016020">
    <property type="term" value="C:membrane"/>
    <property type="evidence" value="ECO:0007669"/>
    <property type="project" value="UniProtKB-SubCell"/>
</dbReference>
<evidence type="ECO:0000256" key="6">
    <source>
        <dbReference type="SAM" id="Phobius"/>
    </source>
</evidence>
<evidence type="ECO:0000256" key="2">
    <source>
        <dbReference type="ARBA" id="ARBA00022692"/>
    </source>
</evidence>
<keyword evidence="8" id="KW-1185">Reference proteome</keyword>
<evidence type="ECO:0000313" key="7">
    <source>
        <dbReference type="EMBL" id="KAF9474245.1"/>
    </source>
</evidence>
<evidence type="ECO:0000256" key="1">
    <source>
        <dbReference type="ARBA" id="ARBA00004141"/>
    </source>
</evidence>
<dbReference type="InterPro" id="IPR019325">
    <property type="entry name" value="NEDD4/Bsd2"/>
</dbReference>
<dbReference type="GO" id="GO:0030001">
    <property type="term" value="P:metal ion transport"/>
    <property type="evidence" value="ECO:0007669"/>
    <property type="project" value="InterPro"/>
</dbReference>
<dbReference type="GO" id="GO:0006511">
    <property type="term" value="P:ubiquitin-dependent protein catabolic process"/>
    <property type="evidence" value="ECO:0007669"/>
    <property type="project" value="TreeGrafter"/>
</dbReference>
<reference evidence="7" key="1">
    <citation type="submission" date="2020-11" db="EMBL/GenBank/DDBJ databases">
        <authorList>
            <consortium name="DOE Joint Genome Institute"/>
            <person name="Ahrendt S."/>
            <person name="Riley R."/>
            <person name="Andreopoulos W."/>
            <person name="Labutti K."/>
            <person name="Pangilinan J."/>
            <person name="Ruiz-Duenas F.J."/>
            <person name="Barrasa J.M."/>
            <person name="Sanchez-Garcia M."/>
            <person name="Camarero S."/>
            <person name="Miyauchi S."/>
            <person name="Serrano A."/>
            <person name="Linde D."/>
            <person name="Babiker R."/>
            <person name="Drula E."/>
            <person name="Ayuso-Fernandez I."/>
            <person name="Pacheco R."/>
            <person name="Padilla G."/>
            <person name="Ferreira P."/>
            <person name="Barriuso J."/>
            <person name="Kellner H."/>
            <person name="Castanera R."/>
            <person name="Alfaro M."/>
            <person name="Ramirez L."/>
            <person name="Pisabarro A.G."/>
            <person name="Kuo A."/>
            <person name="Tritt A."/>
            <person name="Lipzen A."/>
            <person name="He G."/>
            <person name="Yan M."/>
            <person name="Ng V."/>
            <person name="Cullen D."/>
            <person name="Martin F."/>
            <person name="Rosso M.-N."/>
            <person name="Henrissat B."/>
            <person name="Hibbett D."/>
            <person name="Martinez A.T."/>
            <person name="Grigoriev I.V."/>
        </authorList>
    </citation>
    <scope>NUCLEOTIDE SEQUENCE</scope>
    <source>
        <strain evidence="7">CIRM-BRFM 674</strain>
    </source>
</reference>